<dbReference type="Proteomes" id="UP000178606">
    <property type="component" value="Unassembled WGS sequence"/>
</dbReference>
<evidence type="ECO:0000256" key="3">
    <source>
        <dbReference type="ARBA" id="ARBA00023163"/>
    </source>
</evidence>
<dbReference type="Pfam" id="PF00196">
    <property type="entry name" value="GerE"/>
    <property type="match status" value="1"/>
</dbReference>
<dbReference type="InterPro" id="IPR000014">
    <property type="entry name" value="PAS"/>
</dbReference>
<dbReference type="PROSITE" id="PS50112">
    <property type="entry name" value="PAS"/>
    <property type="match status" value="1"/>
</dbReference>
<evidence type="ECO:0000256" key="1">
    <source>
        <dbReference type="ARBA" id="ARBA00023015"/>
    </source>
</evidence>
<dbReference type="GO" id="GO:0006355">
    <property type="term" value="P:regulation of DNA-templated transcription"/>
    <property type="evidence" value="ECO:0007669"/>
    <property type="project" value="InterPro"/>
</dbReference>
<organism evidence="6 7">
    <name type="scientific">Handelsmanbacteria sp. (strain RIFCSPLOWO2_12_FULL_64_10)</name>
    <dbReference type="NCBI Taxonomy" id="1817868"/>
    <lineage>
        <taxon>Bacteria</taxon>
        <taxon>Candidatus Handelsmaniibacteriota</taxon>
    </lineage>
</organism>
<dbReference type="PANTHER" id="PTHR44688">
    <property type="entry name" value="DNA-BINDING TRANSCRIPTIONAL ACTIVATOR DEVR_DOSR"/>
    <property type="match status" value="1"/>
</dbReference>
<gene>
    <name evidence="6" type="ORF">A3F84_04320</name>
</gene>
<dbReference type="PRINTS" id="PR00038">
    <property type="entry name" value="HTHLUXR"/>
</dbReference>
<dbReference type="PROSITE" id="PS50043">
    <property type="entry name" value="HTH_LUXR_2"/>
    <property type="match status" value="1"/>
</dbReference>
<reference evidence="6 7" key="1">
    <citation type="journal article" date="2016" name="Nat. Commun.">
        <title>Thousands of microbial genomes shed light on interconnected biogeochemical processes in an aquifer system.</title>
        <authorList>
            <person name="Anantharaman K."/>
            <person name="Brown C.T."/>
            <person name="Hug L.A."/>
            <person name="Sharon I."/>
            <person name="Castelle C.J."/>
            <person name="Probst A.J."/>
            <person name="Thomas B.C."/>
            <person name="Singh A."/>
            <person name="Wilkins M.J."/>
            <person name="Karaoz U."/>
            <person name="Brodie E.L."/>
            <person name="Williams K.H."/>
            <person name="Hubbard S.S."/>
            <person name="Banfield J.F."/>
        </authorList>
    </citation>
    <scope>NUCLEOTIDE SEQUENCE [LARGE SCALE GENOMIC DNA]</scope>
    <source>
        <strain evidence="7">RIFCSPLOWO2_12_FULL_64_10</strain>
    </source>
</reference>
<dbReference type="CDD" id="cd00130">
    <property type="entry name" value="PAS"/>
    <property type="match status" value="1"/>
</dbReference>
<dbReference type="InterPro" id="IPR016032">
    <property type="entry name" value="Sig_transdc_resp-reg_C-effctor"/>
</dbReference>
<evidence type="ECO:0000259" key="4">
    <source>
        <dbReference type="PROSITE" id="PS50043"/>
    </source>
</evidence>
<keyword evidence="1" id="KW-0805">Transcription regulation</keyword>
<dbReference type="SUPFAM" id="SSF55785">
    <property type="entry name" value="PYP-like sensor domain (PAS domain)"/>
    <property type="match status" value="1"/>
</dbReference>
<proteinExistence type="predicted"/>
<dbReference type="Gene3D" id="3.30.450.20">
    <property type="entry name" value="PAS domain"/>
    <property type="match status" value="1"/>
</dbReference>
<comment type="caution">
    <text evidence="6">The sequence shown here is derived from an EMBL/GenBank/DDBJ whole genome shotgun (WGS) entry which is preliminary data.</text>
</comment>
<dbReference type="CDD" id="cd06170">
    <property type="entry name" value="LuxR_C_like"/>
    <property type="match status" value="1"/>
</dbReference>
<feature type="domain" description="HTH luxR-type" evidence="4">
    <location>
        <begin position="168"/>
        <end position="233"/>
    </location>
</feature>
<evidence type="ECO:0008006" key="8">
    <source>
        <dbReference type="Google" id="ProtNLM"/>
    </source>
</evidence>
<dbReference type="EMBL" id="MFKF01000060">
    <property type="protein sequence ID" value="OGG55783.1"/>
    <property type="molecule type" value="Genomic_DNA"/>
</dbReference>
<accession>A0A1F6D2W7</accession>
<sequence>MATPRERTAVRRVDLAVSRADQRASHQYARWIRELFSRTSDAVFAVGPDFHILWWSPQAEQLLGIPARHAVGQLCYQLIAGQHSGRRARCGPDCWVMRATREGRSVPTFDLQIGAAASESDAYSVGFLSDDPGTLLIHLLRPLGNPQGFTMSAPLLDASEVEPAAATRKSTVQRLTPREREVLGFILAGSTSQDIATELCISRATARNHVQRVLTKLGVHSRLDAAMLAIQAGLGPARPVATGQG</sequence>
<dbReference type="SUPFAM" id="SSF46894">
    <property type="entry name" value="C-terminal effector domain of the bipartite response regulators"/>
    <property type="match status" value="1"/>
</dbReference>
<dbReference type="PANTHER" id="PTHR44688:SF16">
    <property type="entry name" value="DNA-BINDING TRANSCRIPTIONAL ACTIVATOR DEVR_DOSR"/>
    <property type="match status" value="1"/>
</dbReference>
<dbReference type="InterPro" id="IPR035965">
    <property type="entry name" value="PAS-like_dom_sf"/>
</dbReference>
<evidence type="ECO:0000313" key="7">
    <source>
        <dbReference type="Proteomes" id="UP000178606"/>
    </source>
</evidence>
<dbReference type="InterPro" id="IPR036388">
    <property type="entry name" value="WH-like_DNA-bd_sf"/>
</dbReference>
<evidence type="ECO:0000256" key="2">
    <source>
        <dbReference type="ARBA" id="ARBA00023125"/>
    </source>
</evidence>
<dbReference type="AlphaFoldDB" id="A0A1F6D2W7"/>
<dbReference type="SMART" id="SM00421">
    <property type="entry name" value="HTH_LUXR"/>
    <property type="match status" value="1"/>
</dbReference>
<dbReference type="GO" id="GO:0003677">
    <property type="term" value="F:DNA binding"/>
    <property type="evidence" value="ECO:0007669"/>
    <property type="project" value="UniProtKB-KW"/>
</dbReference>
<evidence type="ECO:0000313" key="6">
    <source>
        <dbReference type="EMBL" id="OGG55783.1"/>
    </source>
</evidence>
<keyword evidence="3" id="KW-0804">Transcription</keyword>
<protein>
    <recommendedName>
        <fullName evidence="8">HTH luxR-type domain-containing protein</fullName>
    </recommendedName>
</protein>
<evidence type="ECO:0000259" key="5">
    <source>
        <dbReference type="PROSITE" id="PS50112"/>
    </source>
</evidence>
<name>A0A1F6D2W7_HANXR</name>
<dbReference type="Gene3D" id="1.10.10.10">
    <property type="entry name" value="Winged helix-like DNA-binding domain superfamily/Winged helix DNA-binding domain"/>
    <property type="match status" value="1"/>
</dbReference>
<feature type="domain" description="PAS" evidence="5">
    <location>
        <begin position="28"/>
        <end position="73"/>
    </location>
</feature>
<keyword evidence="2" id="KW-0238">DNA-binding</keyword>
<dbReference type="InterPro" id="IPR000792">
    <property type="entry name" value="Tscrpt_reg_LuxR_C"/>
</dbReference>
<dbReference type="SMART" id="SM00091">
    <property type="entry name" value="PAS"/>
    <property type="match status" value="1"/>
</dbReference>